<dbReference type="GeneID" id="33058499"/>
<comment type="cofactor">
    <cofactor evidence="1">
        <name>Mo-bis(molybdopterin guanine dinucleotide)</name>
        <dbReference type="ChEBI" id="CHEBI:60539"/>
    </cofactor>
</comment>
<reference evidence="10 11" key="1">
    <citation type="submission" date="2016-03" db="EMBL/GenBank/DDBJ databases">
        <title>Genome sequencing of Psychrobacter alimentarius PAMC 27889.</title>
        <authorList>
            <person name="Lee J."/>
            <person name="Kim O.-S."/>
        </authorList>
    </citation>
    <scope>NUCLEOTIDE SEQUENCE [LARGE SCALE GENOMIC DNA]</scope>
    <source>
        <strain evidence="10 11">PAMC 27889</strain>
    </source>
</reference>
<evidence type="ECO:0000256" key="3">
    <source>
        <dbReference type="ARBA" id="ARBA00022505"/>
    </source>
</evidence>
<dbReference type="Gene3D" id="2.40.40.20">
    <property type="match status" value="1"/>
</dbReference>
<evidence type="ECO:0000313" key="11">
    <source>
        <dbReference type="Proteomes" id="UP000076104"/>
    </source>
</evidence>
<feature type="region of interest" description="Disordered" evidence="8">
    <location>
        <begin position="714"/>
        <end position="742"/>
    </location>
</feature>
<gene>
    <name evidence="10" type="ORF">A3K91_0199</name>
</gene>
<dbReference type="InterPro" id="IPR006963">
    <property type="entry name" value="Mopterin_OxRdtase_4Fe-4S_dom"/>
</dbReference>
<evidence type="ECO:0000256" key="2">
    <source>
        <dbReference type="ARBA" id="ARBA00010312"/>
    </source>
</evidence>
<dbReference type="SMART" id="SM00926">
    <property type="entry name" value="Molybdop_Fe4S4"/>
    <property type="match status" value="1"/>
</dbReference>
<dbReference type="InterPro" id="IPR009010">
    <property type="entry name" value="Asp_de-COase-like_dom_sf"/>
</dbReference>
<protein>
    <submittedName>
        <fullName evidence="10">Formate dehydrogenase-O, major subunit</fullName>
    </submittedName>
</protein>
<evidence type="ECO:0000256" key="4">
    <source>
        <dbReference type="ARBA" id="ARBA00022723"/>
    </source>
</evidence>
<dbReference type="Gene3D" id="3.40.50.740">
    <property type="match status" value="1"/>
</dbReference>
<feature type="domain" description="4Fe-4S Mo/W bis-MGD-type" evidence="9">
    <location>
        <begin position="10"/>
        <end position="66"/>
    </location>
</feature>
<sequence>MSSKAVQDNEQTHFRTCNLCEAMCGIVIKHDGDKVLSIKGDKDDPFSQGYICPKATALQDLHEDPDRLRQPVERTKDGWKEISWPDALDKVAVGIKFVQQKHGKNALGIYLGNPNVHNLGGMLTIKHLLGSIKTRSRFSATSIDQLPHHIVSMHLFGHMLRIPVPDINRTQYMLIIGGNPLASNGSIMTAPNMRQKLKDIKARDGKVVVIDPRRTETAEIASEHHFIRPATDVLLLLAMLNETYAQGYADKARLNNNKAVSLAPEIERIADFAKDYSAESVASITGIAAVDIKRMVTEFCEAPSAVCYGRMGVSVQAFGLLSQYLIMVINIVTGRLDEAGGLMFPKPAVDVVNNSGPGYLGKRHSRVNNLPDFNGDYPVVAMADEMLVEGEGQLKGFMTVAGNPVLSTPNGEKLDTALANLDFMVSLDYFINETSRHAHIILPPVSPLERDHYDVTFNNFAVHNVAKYSKALFRKHKKAKHDWQIYLELAKRLDKKVSMATKVERLLISVLGPKFILDQGLRRGPYKGLNLKKLKKNLHGVDLGPLKPMLPQALKHKDQKIHLNVDFYQADLDRVQAMMQDYDDTQILLIGRRHVRSNNSWLHNSQRLVKGKSRCTLMLHPETAEQHGIKDGQDVRVTSRVGSVVITAEVTDELMPGVVSIPHGFGHGRKGVKQKIAQAHAGVSVNDLTDDTLIDTLSGNAAVNGVPVQLEAVAPETSNLDTTDSKTDSPTTTSDSESSSAA</sequence>
<evidence type="ECO:0000259" key="9">
    <source>
        <dbReference type="PROSITE" id="PS51669"/>
    </source>
</evidence>
<feature type="compositionally biased region" description="Low complexity" evidence="8">
    <location>
        <begin position="728"/>
        <end position="742"/>
    </location>
</feature>
<dbReference type="CDD" id="cd02782">
    <property type="entry name" value="MopB_CT_1"/>
    <property type="match status" value="1"/>
</dbReference>
<keyword evidence="7" id="KW-0411">Iron-sulfur</keyword>
<evidence type="ECO:0000256" key="7">
    <source>
        <dbReference type="ARBA" id="ARBA00023014"/>
    </source>
</evidence>
<evidence type="ECO:0000256" key="5">
    <source>
        <dbReference type="ARBA" id="ARBA00023002"/>
    </source>
</evidence>
<dbReference type="InterPro" id="IPR006655">
    <property type="entry name" value="Mopterin_OxRdtase_prok_CS"/>
</dbReference>
<dbReference type="Pfam" id="PF04879">
    <property type="entry name" value="Molybdop_Fe4S4"/>
    <property type="match status" value="1"/>
</dbReference>
<dbReference type="Gene3D" id="2.20.25.90">
    <property type="entry name" value="ADC-like domains"/>
    <property type="match status" value="1"/>
</dbReference>
<dbReference type="SUPFAM" id="SSF53706">
    <property type="entry name" value="Formate dehydrogenase/DMSO reductase, domains 1-3"/>
    <property type="match status" value="1"/>
</dbReference>
<dbReference type="Pfam" id="PF01568">
    <property type="entry name" value="Molydop_binding"/>
    <property type="match status" value="1"/>
</dbReference>
<evidence type="ECO:0000256" key="1">
    <source>
        <dbReference type="ARBA" id="ARBA00001942"/>
    </source>
</evidence>
<dbReference type="Pfam" id="PF00384">
    <property type="entry name" value="Molybdopterin"/>
    <property type="match status" value="1"/>
</dbReference>
<keyword evidence="4" id="KW-0479">Metal-binding</keyword>
<organism evidence="10 11">
    <name type="scientific">Psychrobacter alimentarius</name>
    <dbReference type="NCBI Taxonomy" id="261164"/>
    <lineage>
        <taxon>Bacteria</taxon>
        <taxon>Pseudomonadati</taxon>
        <taxon>Pseudomonadota</taxon>
        <taxon>Gammaproteobacteria</taxon>
        <taxon>Moraxellales</taxon>
        <taxon>Moraxellaceae</taxon>
        <taxon>Psychrobacter</taxon>
    </lineage>
</organism>
<dbReference type="InterPro" id="IPR050612">
    <property type="entry name" value="Prok_Mopterin_Oxidored"/>
</dbReference>
<dbReference type="InterPro" id="IPR006656">
    <property type="entry name" value="Mopterin_OxRdtase"/>
</dbReference>
<dbReference type="PANTHER" id="PTHR43742">
    <property type="entry name" value="TRIMETHYLAMINE-N-OXIDE REDUCTASE"/>
    <property type="match status" value="1"/>
</dbReference>
<dbReference type="EMBL" id="CP014945">
    <property type="protein sequence ID" value="AMT95835.1"/>
    <property type="molecule type" value="Genomic_DNA"/>
</dbReference>
<accession>A0ABM5ZUX2</accession>
<evidence type="ECO:0000256" key="8">
    <source>
        <dbReference type="SAM" id="MobiDB-lite"/>
    </source>
</evidence>
<dbReference type="PROSITE" id="PS51669">
    <property type="entry name" value="4FE4S_MOW_BIS_MGD"/>
    <property type="match status" value="1"/>
</dbReference>
<dbReference type="SUPFAM" id="SSF50692">
    <property type="entry name" value="ADC-like"/>
    <property type="match status" value="1"/>
</dbReference>
<evidence type="ECO:0000256" key="6">
    <source>
        <dbReference type="ARBA" id="ARBA00023004"/>
    </source>
</evidence>
<keyword evidence="3" id="KW-0500">Molybdenum</keyword>
<name>A0ABM5ZUX2_9GAMM</name>
<dbReference type="RefSeq" id="WP_062843615.1">
    <property type="nucleotide sequence ID" value="NZ_CP014945.1"/>
</dbReference>
<dbReference type="InterPro" id="IPR006657">
    <property type="entry name" value="MoPterin_dinucl-bd_dom"/>
</dbReference>
<dbReference type="Gene3D" id="3.40.228.10">
    <property type="entry name" value="Dimethylsulfoxide Reductase, domain 2"/>
    <property type="match status" value="1"/>
</dbReference>
<keyword evidence="6" id="KW-0408">Iron</keyword>
<dbReference type="PANTHER" id="PTHR43742:SF2">
    <property type="entry name" value="ASSIMILATORY NITRATE REDUCTASE CATALYTIC SUBUNIT"/>
    <property type="match status" value="1"/>
</dbReference>
<evidence type="ECO:0000313" key="10">
    <source>
        <dbReference type="EMBL" id="AMT95835.1"/>
    </source>
</evidence>
<dbReference type="Proteomes" id="UP000076104">
    <property type="component" value="Chromosome"/>
</dbReference>
<proteinExistence type="inferred from homology"/>
<keyword evidence="5" id="KW-0560">Oxidoreductase</keyword>
<comment type="similarity">
    <text evidence="2">Belongs to the prokaryotic molybdopterin-containing oxidoreductase family.</text>
</comment>
<dbReference type="PROSITE" id="PS00932">
    <property type="entry name" value="MOLYBDOPTERIN_PROK_3"/>
    <property type="match status" value="1"/>
</dbReference>
<keyword evidence="11" id="KW-1185">Reference proteome</keyword>